<dbReference type="SUPFAM" id="SSF52540">
    <property type="entry name" value="P-loop containing nucleoside triphosphate hydrolases"/>
    <property type="match status" value="1"/>
</dbReference>
<sequence length="275" mass="31500">MKSIQQMMGKQSVKVLKKFICKTCQHPVIQKEMVIPFGPYRGRKVAVHEGCKCKDMEIVRKVLQTNKQQKQKKLAKLFQGHSLINTSLQRAAFETFQVRTDSLKKVKKDMIQYAKDFHPETSTNLLFVGGFGVGKSHLAVAITKELMKQGYSCLFLSVPKLLTKIRQTYSGTTNFNEAMILELIESVDLFVLDDLGTEYTNKKKSDDNWTHTKLFEVLDSRQGKPTIYTTNLNGEQLKKKVNGRNLSRIMDGTEVVHMNGVDYRMRGRVHYEKGN</sequence>
<gene>
    <name evidence="2" type="ORF">FHP05_08520</name>
</gene>
<dbReference type="CDD" id="cd00009">
    <property type="entry name" value="AAA"/>
    <property type="match status" value="1"/>
</dbReference>
<protein>
    <submittedName>
        <fullName evidence="2">AAA family ATPase</fullName>
    </submittedName>
</protein>
<dbReference type="Gene3D" id="3.40.50.300">
    <property type="entry name" value="P-loop containing nucleotide triphosphate hydrolases"/>
    <property type="match status" value="1"/>
</dbReference>
<feature type="domain" description="IstB-like ATP-binding" evidence="1">
    <location>
        <begin position="91"/>
        <end position="268"/>
    </location>
</feature>
<proteinExistence type="predicted"/>
<evidence type="ECO:0000313" key="3">
    <source>
        <dbReference type="Proteomes" id="UP000321574"/>
    </source>
</evidence>
<dbReference type="EMBL" id="VDUW01000005">
    <property type="protein sequence ID" value="TXL64363.1"/>
    <property type="molecule type" value="Genomic_DNA"/>
</dbReference>
<reference evidence="2 3" key="1">
    <citation type="submission" date="2019-06" db="EMBL/GenBank/DDBJ databases">
        <title>Cerasibacillus sp. nov., isolated from maize field.</title>
        <authorList>
            <person name="Lin S.-Y."/>
            <person name="Tsai C.-F."/>
            <person name="Young C.-C."/>
        </authorList>
    </citation>
    <scope>NUCLEOTIDE SEQUENCE [LARGE SCALE GENOMIC DNA]</scope>
    <source>
        <strain evidence="2 3">CC-CFT480</strain>
    </source>
</reference>
<comment type="caution">
    <text evidence="2">The sequence shown here is derived from an EMBL/GenBank/DDBJ whole genome shotgun (WGS) entry which is preliminary data.</text>
</comment>
<dbReference type="PANTHER" id="PTHR30050">
    <property type="entry name" value="CHROMOSOMAL REPLICATION INITIATOR PROTEIN DNAA"/>
    <property type="match status" value="1"/>
</dbReference>
<organism evidence="2 3">
    <name type="scientific">Cerasibacillus terrae</name>
    <dbReference type="NCBI Taxonomy" id="2498845"/>
    <lineage>
        <taxon>Bacteria</taxon>
        <taxon>Bacillati</taxon>
        <taxon>Bacillota</taxon>
        <taxon>Bacilli</taxon>
        <taxon>Bacillales</taxon>
        <taxon>Bacillaceae</taxon>
        <taxon>Cerasibacillus</taxon>
    </lineage>
</organism>
<keyword evidence="3" id="KW-1185">Reference proteome</keyword>
<dbReference type="PANTHER" id="PTHR30050:SF4">
    <property type="entry name" value="ATP-BINDING PROTEIN RV3427C IN INSERTION SEQUENCE-RELATED"/>
    <property type="match status" value="1"/>
</dbReference>
<evidence type="ECO:0000259" key="1">
    <source>
        <dbReference type="Pfam" id="PF01695"/>
    </source>
</evidence>
<dbReference type="OrthoDB" id="2052561at2"/>
<dbReference type="InterPro" id="IPR002611">
    <property type="entry name" value="IstB_ATP-bd"/>
</dbReference>
<evidence type="ECO:0000313" key="2">
    <source>
        <dbReference type="EMBL" id="TXL64363.1"/>
    </source>
</evidence>
<dbReference type="Proteomes" id="UP000321574">
    <property type="component" value="Unassembled WGS sequence"/>
</dbReference>
<dbReference type="AlphaFoldDB" id="A0A5C8NTF9"/>
<dbReference type="Pfam" id="PF01695">
    <property type="entry name" value="IstB_IS21"/>
    <property type="match status" value="1"/>
</dbReference>
<dbReference type="RefSeq" id="WP_147667089.1">
    <property type="nucleotide sequence ID" value="NZ_VDUW01000005.1"/>
</dbReference>
<dbReference type="GO" id="GO:0006260">
    <property type="term" value="P:DNA replication"/>
    <property type="evidence" value="ECO:0007669"/>
    <property type="project" value="TreeGrafter"/>
</dbReference>
<dbReference type="InterPro" id="IPR027417">
    <property type="entry name" value="P-loop_NTPase"/>
</dbReference>
<accession>A0A5C8NTF9</accession>
<dbReference type="GO" id="GO:0005524">
    <property type="term" value="F:ATP binding"/>
    <property type="evidence" value="ECO:0007669"/>
    <property type="project" value="InterPro"/>
</dbReference>
<name>A0A5C8NTF9_9BACI</name>